<sequence>MKTIKIILILAGLVSLSLSSCQSKTPETAIAESEILQDNQLSEAEKEAGWKLLFDGSTLDGWHIYNKRKGESAWEAVNGELRCNPDKTDEPADLLTDGQYENFEFVFEWKIEEEGNSGVFINVVEKPEILTAWATGPEYQLLSNSHAEVNVPLKRSGCLYNFFPQKNPAETKSSTEWNQSKITQIDGKTQFHLNGVLTMEVDFKSQDWADTVANSGFKQFPEFGKSTSGHIALQDWAKGISFKNLKIKEL</sequence>
<keyword evidence="4" id="KW-1185">Reference proteome</keyword>
<dbReference type="Proteomes" id="UP000198756">
    <property type="component" value="Unassembled WGS sequence"/>
</dbReference>
<evidence type="ECO:0000313" key="4">
    <source>
        <dbReference type="Proteomes" id="UP000198756"/>
    </source>
</evidence>
<evidence type="ECO:0000256" key="1">
    <source>
        <dbReference type="SAM" id="SignalP"/>
    </source>
</evidence>
<protein>
    <recommendedName>
        <fullName evidence="2">3-keto-alpha-glucoside-1,2-lyase/3-keto-2-hydroxy-glucal hydratase domain-containing protein</fullName>
    </recommendedName>
</protein>
<dbReference type="Pfam" id="PF06439">
    <property type="entry name" value="3keto-disac_hyd"/>
    <property type="match status" value="1"/>
</dbReference>
<dbReference type="AlphaFoldDB" id="A0A1G5WZF6"/>
<dbReference type="GO" id="GO:0016787">
    <property type="term" value="F:hydrolase activity"/>
    <property type="evidence" value="ECO:0007669"/>
    <property type="project" value="InterPro"/>
</dbReference>
<dbReference type="Gene3D" id="2.60.120.560">
    <property type="entry name" value="Exo-inulinase, domain 1"/>
    <property type="match status" value="1"/>
</dbReference>
<dbReference type="OrthoDB" id="9806233at2"/>
<evidence type="ECO:0000313" key="3">
    <source>
        <dbReference type="EMBL" id="SDA63521.1"/>
    </source>
</evidence>
<keyword evidence="1" id="KW-0732">Signal</keyword>
<dbReference type="EMBL" id="FMXE01000008">
    <property type="protein sequence ID" value="SDA63521.1"/>
    <property type="molecule type" value="Genomic_DNA"/>
</dbReference>
<proteinExistence type="predicted"/>
<evidence type="ECO:0000259" key="2">
    <source>
        <dbReference type="Pfam" id="PF06439"/>
    </source>
</evidence>
<dbReference type="RefSeq" id="WP_092729272.1">
    <property type="nucleotide sequence ID" value="NZ_FMXE01000008.1"/>
</dbReference>
<feature type="chain" id="PRO_5011654642" description="3-keto-alpha-glucoside-1,2-lyase/3-keto-2-hydroxy-glucal hydratase domain-containing protein" evidence="1">
    <location>
        <begin position="24"/>
        <end position="250"/>
    </location>
</feature>
<organism evidence="3 4">
    <name type="scientific">Algoriphagus alkaliphilus</name>
    <dbReference type="NCBI Taxonomy" id="279824"/>
    <lineage>
        <taxon>Bacteria</taxon>
        <taxon>Pseudomonadati</taxon>
        <taxon>Bacteroidota</taxon>
        <taxon>Cytophagia</taxon>
        <taxon>Cytophagales</taxon>
        <taxon>Cyclobacteriaceae</taxon>
        <taxon>Algoriphagus</taxon>
    </lineage>
</organism>
<feature type="signal peptide" evidence="1">
    <location>
        <begin position="1"/>
        <end position="23"/>
    </location>
</feature>
<name>A0A1G5WZF6_9BACT</name>
<reference evidence="4" key="1">
    <citation type="submission" date="2016-10" db="EMBL/GenBank/DDBJ databases">
        <authorList>
            <person name="Varghese N."/>
            <person name="Submissions S."/>
        </authorList>
    </citation>
    <scope>NUCLEOTIDE SEQUENCE [LARGE SCALE GENOMIC DNA]</scope>
    <source>
        <strain evidence="4">DSM 22703</strain>
    </source>
</reference>
<dbReference type="InterPro" id="IPR010496">
    <property type="entry name" value="AL/BT2_dom"/>
</dbReference>
<dbReference type="STRING" id="279824.SAMN03080617_01443"/>
<gene>
    <name evidence="3" type="ORF">SAMN03080617_01443</name>
</gene>
<feature type="domain" description="3-keto-alpha-glucoside-1,2-lyase/3-keto-2-hydroxy-glucal hydratase" evidence="2">
    <location>
        <begin position="49"/>
        <end position="248"/>
    </location>
</feature>
<accession>A0A1G5WZF6</accession>
<dbReference type="PROSITE" id="PS51257">
    <property type="entry name" value="PROKAR_LIPOPROTEIN"/>
    <property type="match status" value="1"/>
</dbReference>